<dbReference type="InterPro" id="IPR002035">
    <property type="entry name" value="VWF_A"/>
</dbReference>
<accession>H5T7I1</accession>
<feature type="transmembrane region" description="Helical" evidence="2">
    <location>
        <begin position="12"/>
        <end position="32"/>
    </location>
</feature>
<dbReference type="AlphaFoldDB" id="H5T7I1"/>
<dbReference type="Gene3D" id="3.40.50.410">
    <property type="entry name" value="von Willebrand factor, type A domain"/>
    <property type="match status" value="1"/>
</dbReference>
<dbReference type="RefSeq" id="WP_006002305.1">
    <property type="nucleotide sequence ID" value="NZ_BAET01000002.1"/>
</dbReference>
<dbReference type="CDD" id="cd00198">
    <property type="entry name" value="vWFA"/>
    <property type="match status" value="1"/>
</dbReference>
<dbReference type="Pfam" id="PF13519">
    <property type="entry name" value="VWA_2"/>
    <property type="match status" value="1"/>
</dbReference>
<dbReference type="EMBL" id="BAET01000002">
    <property type="protein sequence ID" value="GAB54258.1"/>
    <property type="molecule type" value="Genomic_DNA"/>
</dbReference>
<evidence type="ECO:0000313" key="4">
    <source>
        <dbReference type="EMBL" id="GAB54258.1"/>
    </source>
</evidence>
<evidence type="ECO:0000256" key="2">
    <source>
        <dbReference type="SAM" id="Phobius"/>
    </source>
</evidence>
<reference evidence="4 5" key="2">
    <citation type="journal article" date="2017" name="Antonie Van Leeuwenhoek">
        <title>Rhizobium rhizosphaerae sp. nov., a novel species isolated from rice rhizosphere.</title>
        <authorList>
            <person name="Zhao J.J."/>
            <person name="Zhang J."/>
            <person name="Zhang R.J."/>
            <person name="Zhang C.W."/>
            <person name="Yin H.Q."/>
            <person name="Zhang X.X."/>
        </authorList>
    </citation>
    <scope>NUCLEOTIDE SEQUENCE [LARGE SCALE GENOMIC DNA]</scope>
    <source>
        <strain evidence="4 5">ACAM 611</strain>
    </source>
</reference>
<gene>
    <name evidence="4" type="ORF">GPUN_0104</name>
</gene>
<proteinExistence type="predicted"/>
<dbReference type="Proteomes" id="UP000053586">
    <property type="component" value="Unassembled WGS sequence"/>
</dbReference>
<keyword evidence="2" id="KW-0472">Membrane</keyword>
<evidence type="ECO:0000313" key="5">
    <source>
        <dbReference type="Proteomes" id="UP000053586"/>
    </source>
</evidence>
<protein>
    <recommendedName>
        <fullName evidence="3">VWFA domain-containing protein</fullName>
    </recommendedName>
</protein>
<dbReference type="OrthoDB" id="185358at2"/>
<feature type="domain" description="VWFA" evidence="3">
    <location>
        <begin position="150"/>
        <end position="270"/>
    </location>
</feature>
<comment type="caution">
    <text evidence="4">The sequence shown here is derived from an EMBL/GenBank/DDBJ whole genome shotgun (WGS) entry which is preliminary data.</text>
</comment>
<dbReference type="SUPFAM" id="SSF53300">
    <property type="entry name" value="vWA-like"/>
    <property type="match status" value="1"/>
</dbReference>
<keyword evidence="5" id="KW-1185">Reference proteome</keyword>
<sequence>MVTKRRENGFNLAFLDVMACGLGAVLLILLIVNFNDDTLIPSDEIETLAQELAAAQNQSQSLANSLSNQAQDLSQQQANASEQARRIGQLSIQQKALQQAIADKKAVIAKLEDAVAAIAPQTADDAIALPAINEETYLLGLIVEGQRIGILIDTSASMTDEGLIDIIKRKLAPDAVKKAGPKWQRTLNIVKWMLARLPDSARVAVVSFNDKAQVLRSQAVISAKVSTNIQALVADVNALVPQNGTNLQEGLAQLQSVMPDMTDLYIITDGLPSLINASSGFSTSRGCNPLPGQQTTISGACRVAVMQRTLNINKLAGARTNVILLPLEGDPQASALYWQWASVTGGTFISPAGTWP</sequence>
<keyword evidence="2" id="KW-1133">Transmembrane helix</keyword>
<organism evidence="4 5">
    <name type="scientific">Glaciecola punicea ACAM 611</name>
    <dbReference type="NCBI Taxonomy" id="1121923"/>
    <lineage>
        <taxon>Bacteria</taxon>
        <taxon>Pseudomonadati</taxon>
        <taxon>Pseudomonadota</taxon>
        <taxon>Gammaproteobacteria</taxon>
        <taxon>Alteromonadales</taxon>
        <taxon>Alteromonadaceae</taxon>
        <taxon>Glaciecola</taxon>
    </lineage>
</organism>
<keyword evidence="2" id="KW-0812">Transmembrane</keyword>
<evidence type="ECO:0000256" key="1">
    <source>
        <dbReference type="SAM" id="Coils"/>
    </source>
</evidence>
<keyword evidence="1" id="KW-0175">Coiled coil</keyword>
<evidence type="ECO:0000259" key="3">
    <source>
        <dbReference type="Pfam" id="PF13519"/>
    </source>
</evidence>
<dbReference type="eggNOG" id="COG2304">
    <property type="taxonomic scope" value="Bacteria"/>
</dbReference>
<dbReference type="STRING" id="56804.BAE46_03845"/>
<name>H5T7I1_9ALTE</name>
<dbReference type="InterPro" id="IPR036465">
    <property type="entry name" value="vWFA_dom_sf"/>
</dbReference>
<feature type="coiled-coil region" evidence="1">
    <location>
        <begin position="45"/>
        <end position="114"/>
    </location>
</feature>
<reference evidence="4 5" key="1">
    <citation type="journal article" date="2012" name="J. Bacteriol.">
        <title>Genome sequence of proteorhodopsin-containing sea ice bacterium Glaciecola punicea ACAM 611T.</title>
        <authorList>
            <person name="Qin Q.-L."/>
            <person name="Xie B.-B."/>
            <person name="Shu Y.-L."/>
            <person name="Rong J.-C."/>
            <person name="Zhao D.-L."/>
            <person name="Zhang X.-Y."/>
            <person name="Chen X.-L."/>
            <person name="Zhou B.-C."/>
            <person name="Zhanga Y.-Z."/>
        </authorList>
    </citation>
    <scope>NUCLEOTIDE SEQUENCE [LARGE SCALE GENOMIC DNA]</scope>
    <source>
        <strain evidence="4 5">ACAM 611</strain>
    </source>
</reference>